<sequence length="55" mass="6160">MTVITEMLHFSFIIVDDTQQLMKLKQSVSVFNSYFGCSSTECLSSVISARRGADH</sequence>
<protein>
    <submittedName>
        <fullName evidence="1">Uncharacterized protein</fullName>
    </submittedName>
</protein>
<name>A0A0E9R7H0_ANGAN</name>
<accession>A0A0E9R7H0</accession>
<reference evidence="1" key="1">
    <citation type="submission" date="2014-11" db="EMBL/GenBank/DDBJ databases">
        <authorList>
            <person name="Amaro Gonzalez C."/>
        </authorList>
    </citation>
    <scope>NUCLEOTIDE SEQUENCE</scope>
</reference>
<reference evidence="1" key="2">
    <citation type="journal article" date="2015" name="Fish Shellfish Immunol.">
        <title>Early steps in the European eel (Anguilla anguilla)-Vibrio vulnificus interaction in the gills: Role of the RtxA13 toxin.</title>
        <authorList>
            <person name="Callol A."/>
            <person name="Pajuelo D."/>
            <person name="Ebbesson L."/>
            <person name="Teles M."/>
            <person name="MacKenzie S."/>
            <person name="Amaro C."/>
        </authorList>
    </citation>
    <scope>NUCLEOTIDE SEQUENCE</scope>
</reference>
<proteinExistence type="predicted"/>
<organism evidence="1">
    <name type="scientific">Anguilla anguilla</name>
    <name type="common">European freshwater eel</name>
    <name type="synonym">Muraena anguilla</name>
    <dbReference type="NCBI Taxonomy" id="7936"/>
    <lineage>
        <taxon>Eukaryota</taxon>
        <taxon>Metazoa</taxon>
        <taxon>Chordata</taxon>
        <taxon>Craniata</taxon>
        <taxon>Vertebrata</taxon>
        <taxon>Euteleostomi</taxon>
        <taxon>Actinopterygii</taxon>
        <taxon>Neopterygii</taxon>
        <taxon>Teleostei</taxon>
        <taxon>Anguilliformes</taxon>
        <taxon>Anguillidae</taxon>
        <taxon>Anguilla</taxon>
    </lineage>
</organism>
<evidence type="ECO:0000313" key="1">
    <source>
        <dbReference type="EMBL" id="JAH24415.1"/>
    </source>
</evidence>
<dbReference type="AlphaFoldDB" id="A0A0E9R7H0"/>
<dbReference type="EMBL" id="GBXM01084162">
    <property type="protein sequence ID" value="JAH24415.1"/>
    <property type="molecule type" value="Transcribed_RNA"/>
</dbReference>